<dbReference type="InterPro" id="IPR036866">
    <property type="entry name" value="RibonucZ/Hydroxyglut_hydro"/>
</dbReference>
<feature type="compositionally biased region" description="Pro residues" evidence="1">
    <location>
        <begin position="13"/>
        <end position="22"/>
    </location>
</feature>
<dbReference type="EMBL" id="JAVHNQ010000004">
    <property type="protein sequence ID" value="KAK6349436.1"/>
    <property type="molecule type" value="Genomic_DNA"/>
</dbReference>
<feature type="compositionally biased region" description="Acidic residues" evidence="1">
    <location>
        <begin position="189"/>
        <end position="201"/>
    </location>
</feature>
<feature type="region of interest" description="Disordered" evidence="1">
    <location>
        <begin position="165"/>
        <end position="203"/>
    </location>
</feature>
<proteinExistence type="predicted"/>
<name>A0AAV9UWW8_9PEZI</name>
<organism evidence="2 3">
    <name type="scientific">Orbilia brochopaga</name>
    <dbReference type="NCBI Taxonomy" id="3140254"/>
    <lineage>
        <taxon>Eukaryota</taxon>
        <taxon>Fungi</taxon>
        <taxon>Dikarya</taxon>
        <taxon>Ascomycota</taxon>
        <taxon>Pezizomycotina</taxon>
        <taxon>Orbiliomycetes</taxon>
        <taxon>Orbiliales</taxon>
        <taxon>Orbiliaceae</taxon>
        <taxon>Orbilia</taxon>
    </lineage>
</organism>
<dbReference type="Proteomes" id="UP001375240">
    <property type="component" value="Unassembled WGS sequence"/>
</dbReference>
<keyword evidence="3" id="KW-1185">Reference proteome</keyword>
<evidence type="ECO:0000313" key="3">
    <source>
        <dbReference type="Proteomes" id="UP001375240"/>
    </source>
</evidence>
<dbReference type="PANTHER" id="PTHR46504">
    <property type="entry name" value="TRNASE Z TRZ1"/>
    <property type="match status" value="1"/>
</dbReference>
<evidence type="ECO:0000256" key="1">
    <source>
        <dbReference type="SAM" id="MobiDB-lite"/>
    </source>
</evidence>
<dbReference type="SUPFAM" id="SSF56281">
    <property type="entry name" value="Metallo-hydrolase/oxidoreductase"/>
    <property type="match status" value="1"/>
</dbReference>
<dbReference type="AlphaFoldDB" id="A0AAV9UWW8"/>
<sequence length="410" mass="45934">MEQNNHLTNRPTPAAPVSPPKPSSKVDDTAVTSIPQQIIPRHRPTFATPLLQSTRSETLQWTLPKPFQQHKLIGRSRAAWHTSFLVPSLNAVLDAGLIIDNSRPQNVFITHGHSDHSYHVLTYCRRIAVPDVYVPAQTAKFLDDYIMSGKCLNLNVNVKGYHNFDADGNRRSSPSTSCIETDSSAAGADTDDEGEEDGDSEGEGHVMLPTHNIIPVNPTSPQTYPLKTNPTIYVSVLPRVHTVPSVGFLFTQTSNRLKPIYRALPGPQLKQLREDGVQITYQHHSPILAFLGDGDHTSLLDDPEWLVGNEERGVSHCPVVITECSFLDERHRWQAQNTRHTLWTDLEPLVRRHSRTVWVLIHFSKRYSEVEIVEFFEGLADREEGCPPNIVVWVDDGGEIVPKQAVKKKG</sequence>
<accession>A0AAV9UWW8</accession>
<protein>
    <recommendedName>
        <fullName evidence="4">Metallo-beta-lactamase domain-containing protein</fullName>
    </recommendedName>
</protein>
<evidence type="ECO:0008006" key="4">
    <source>
        <dbReference type="Google" id="ProtNLM"/>
    </source>
</evidence>
<dbReference type="Gene3D" id="3.60.15.10">
    <property type="entry name" value="Ribonuclease Z/Hydroxyacylglutathione hydrolase-like"/>
    <property type="match status" value="1"/>
</dbReference>
<comment type="caution">
    <text evidence="2">The sequence shown here is derived from an EMBL/GenBank/DDBJ whole genome shotgun (WGS) entry which is preliminary data.</text>
</comment>
<feature type="compositionally biased region" description="Polar residues" evidence="1">
    <location>
        <begin position="1"/>
        <end position="10"/>
    </location>
</feature>
<evidence type="ECO:0000313" key="2">
    <source>
        <dbReference type="EMBL" id="KAK6349436.1"/>
    </source>
</evidence>
<reference evidence="2 3" key="1">
    <citation type="submission" date="2019-10" db="EMBL/GenBank/DDBJ databases">
        <authorList>
            <person name="Palmer J.M."/>
        </authorList>
    </citation>
    <scope>NUCLEOTIDE SEQUENCE [LARGE SCALE GENOMIC DNA]</scope>
    <source>
        <strain evidence="2 3">TWF696</strain>
    </source>
</reference>
<dbReference type="PANTHER" id="PTHR46504:SF2">
    <property type="entry name" value="TRNASE Z TRZ1"/>
    <property type="match status" value="1"/>
</dbReference>
<gene>
    <name evidence="2" type="ORF">TWF696_005720</name>
</gene>
<feature type="region of interest" description="Disordered" evidence="1">
    <location>
        <begin position="1"/>
        <end position="28"/>
    </location>
</feature>